<reference evidence="8" key="1">
    <citation type="journal article" date="2021" name="Sci. Adv.">
        <title>The American lobster genome reveals insights on longevity, neural, and immune adaptations.</title>
        <authorList>
            <person name="Polinski J.M."/>
            <person name="Zimin A.V."/>
            <person name="Clark K.F."/>
            <person name="Kohn A.B."/>
            <person name="Sadowski N."/>
            <person name="Timp W."/>
            <person name="Ptitsyn A."/>
            <person name="Khanna P."/>
            <person name="Romanova D.Y."/>
            <person name="Williams P."/>
            <person name="Greenwood S.J."/>
            <person name="Moroz L.L."/>
            <person name="Walt D.R."/>
            <person name="Bodnar A.G."/>
        </authorList>
    </citation>
    <scope>NUCLEOTIDE SEQUENCE</scope>
    <source>
        <strain evidence="8">GMGI-L3</strain>
    </source>
</reference>
<organism evidence="8 9">
    <name type="scientific">Homarus americanus</name>
    <name type="common">American lobster</name>
    <dbReference type="NCBI Taxonomy" id="6706"/>
    <lineage>
        <taxon>Eukaryota</taxon>
        <taxon>Metazoa</taxon>
        <taxon>Ecdysozoa</taxon>
        <taxon>Arthropoda</taxon>
        <taxon>Crustacea</taxon>
        <taxon>Multicrustacea</taxon>
        <taxon>Malacostraca</taxon>
        <taxon>Eumalacostraca</taxon>
        <taxon>Eucarida</taxon>
        <taxon>Decapoda</taxon>
        <taxon>Pleocyemata</taxon>
        <taxon>Astacidea</taxon>
        <taxon>Nephropoidea</taxon>
        <taxon>Nephropidae</taxon>
        <taxon>Homarus</taxon>
    </lineage>
</organism>
<comment type="subcellular location">
    <subcellularLocation>
        <location evidence="1">Membrane</location>
        <topology evidence="1">Multi-pass membrane protein</topology>
    </subcellularLocation>
</comment>
<dbReference type="PANTHER" id="PTHR13439">
    <property type="entry name" value="CT120 PROTEIN"/>
    <property type="match status" value="1"/>
</dbReference>
<keyword evidence="9" id="KW-1185">Reference proteome</keyword>
<keyword evidence="2 5" id="KW-0812">Transmembrane</keyword>
<dbReference type="Proteomes" id="UP000747542">
    <property type="component" value="Unassembled WGS sequence"/>
</dbReference>
<gene>
    <name evidence="8" type="primary">Tlcd3b-L</name>
    <name evidence="8" type="ORF">Hamer_G018951</name>
</gene>
<feature type="transmembrane region" description="Helical" evidence="6">
    <location>
        <begin position="76"/>
        <end position="97"/>
    </location>
</feature>
<evidence type="ECO:0000259" key="7">
    <source>
        <dbReference type="PROSITE" id="PS50922"/>
    </source>
</evidence>
<feature type="transmembrane region" description="Helical" evidence="6">
    <location>
        <begin position="45"/>
        <end position="70"/>
    </location>
</feature>
<dbReference type="GO" id="GO:0005783">
    <property type="term" value="C:endoplasmic reticulum"/>
    <property type="evidence" value="ECO:0007669"/>
    <property type="project" value="TreeGrafter"/>
</dbReference>
<comment type="caution">
    <text evidence="8">The sequence shown here is derived from an EMBL/GenBank/DDBJ whole genome shotgun (WGS) entry which is preliminary data.</text>
</comment>
<dbReference type="InterPro" id="IPR006634">
    <property type="entry name" value="TLC-dom"/>
</dbReference>
<evidence type="ECO:0000313" key="8">
    <source>
        <dbReference type="EMBL" id="KAG7170464.1"/>
    </source>
</evidence>
<evidence type="ECO:0000256" key="5">
    <source>
        <dbReference type="PROSITE-ProRule" id="PRU00205"/>
    </source>
</evidence>
<dbReference type="AlphaFoldDB" id="A0A8J5N0H3"/>
<accession>A0A8J5N0H3</accession>
<dbReference type="InterPro" id="IPR050846">
    <property type="entry name" value="TLCD"/>
</dbReference>
<keyword evidence="4 5" id="KW-0472">Membrane</keyword>
<dbReference type="SMART" id="SM00724">
    <property type="entry name" value="TLC"/>
    <property type="match status" value="1"/>
</dbReference>
<proteinExistence type="predicted"/>
<evidence type="ECO:0000256" key="4">
    <source>
        <dbReference type="ARBA" id="ARBA00023136"/>
    </source>
</evidence>
<feature type="domain" description="TLC" evidence="7">
    <location>
        <begin position="43"/>
        <end position="246"/>
    </location>
</feature>
<dbReference type="Pfam" id="PF03798">
    <property type="entry name" value="TRAM_LAG1_CLN8"/>
    <property type="match status" value="1"/>
</dbReference>
<evidence type="ECO:0000256" key="1">
    <source>
        <dbReference type="ARBA" id="ARBA00004141"/>
    </source>
</evidence>
<dbReference type="PANTHER" id="PTHR13439:SF66">
    <property type="entry name" value="BCDNA.GH12326"/>
    <property type="match status" value="1"/>
</dbReference>
<feature type="transmembrane region" description="Helical" evidence="6">
    <location>
        <begin position="6"/>
        <end position="24"/>
    </location>
</feature>
<dbReference type="EMBL" id="JAHLQT010014098">
    <property type="protein sequence ID" value="KAG7170464.1"/>
    <property type="molecule type" value="Genomic_DNA"/>
</dbReference>
<evidence type="ECO:0000256" key="3">
    <source>
        <dbReference type="ARBA" id="ARBA00022989"/>
    </source>
</evidence>
<evidence type="ECO:0000256" key="2">
    <source>
        <dbReference type="ARBA" id="ARBA00022692"/>
    </source>
</evidence>
<dbReference type="PROSITE" id="PS50922">
    <property type="entry name" value="TLC"/>
    <property type="match status" value="1"/>
</dbReference>
<evidence type="ECO:0000313" key="9">
    <source>
        <dbReference type="Proteomes" id="UP000747542"/>
    </source>
</evidence>
<name>A0A8J5N0H3_HOMAM</name>
<keyword evidence="3 6" id="KW-1133">Transmembrane helix</keyword>
<feature type="transmembrane region" description="Helical" evidence="6">
    <location>
        <begin position="173"/>
        <end position="195"/>
    </location>
</feature>
<evidence type="ECO:0000256" key="6">
    <source>
        <dbReference type="SAM" id="Phobius"/>
    </source>
</evidence>
<dbReference type="GO" id="GO:0016020">
    <property type="term" value="C:membrane"/>
    <property type="evidence" value="ECO:0007669"/>
    <property type="project" value="UniProtKB-SubCell"/>
</dbReference>
<dbReference type="GO" id="GO:0055088">
    <property type="term" value="P:lipid homeostasis"/>
    <property type="evidence" value="ECO:0007669"/>
    <property type="project" value="TreeGrafter"/>
</dbReference>
<protein>
    <submittedName>
        <fullName evidence="8">Ceramide synthase-like</fullName>
    </submittedName>
</protein>
<sequence length="258" mass="29231">MHSVVKGVLLSGVTGLGWMALFRLSNSLLTHYFRARDWKMSHHHIMNICEALVSGIQAVTSSVCGIIVVASCRHDVMWAVHPLAAWYAWVAGSYFVYDTVAMYQVHLSSLPKVPERFVTRLSSYLKRRTLLVLVYRRGVGDFFVGCFYCVELSGPFTNLRIILSRTGLKDSRWYTLNGIAMIVSFATCRVLAFPYMYLAYGAQYNIGIMDVIWKIPVHCNVGSLMVLLPQLHWLRLMVLGAVKMARGKRVTEAEEKID</sequence>